<sequence length="281" mass="30307">MRLGETLRAHPPPEHSDPPTHPTELTQQARPASRTRRKKNSSFPSLRQILQKIRKRFFICPGEGATDYASRPADKGFPSLSRAVAVERAAAAAPGAPPTPRGRPAARPGGPLLHLLRRGRGLPPALAPKHGSTDQAAGMLPPTDGCTRASDMQEPSAAAQPTSPEPPDPNHAHASTPLHRYRTSYIVRTDGWDQHPVPFSGRLVCAAFFCLFILANEDGLYGTVGKPDCAFGAHGHVSFGRTRCPGALRVLVWPCMCPREEGAHVMARQFPAGWLAGWLAD</sequence>
<evidence type="ECO:0000313" key="3">
    <source>
        <dbReference type="Proteomes" id="UP001287286"/>
    </source>
</evidence>
<comment type="caution">
    <text evidence="2">The sequence shown here is derived from an EMBL/GenBank/DDBJ whole genome shotgun (WGS) entry which is preliminary data.</text>
</comment>
<evidence type="ECO:0000313" key="2">
    <source>
        <dbReference type="EMBL" id="KAK4092963.1"/>
    </source>
</evidence>
<feature type="compositionally biased region" description="Basic and acidic residues" evidence="1">
    <location>
        <begin position="1"/>
        <end position="18"/>
    </location>
</feature>
<proteinExistence type="predicted"/>
<keyword evidence="3" id="KW-1185">Reference proteome</keyword>
<gene>
    <name evidence="2" type="ORF">Purlil1_2888</name>
</gene>
<dbReference type="EMBL" id="JAWRVI010000007">
    <property type="protein sequence ID" value="KAK4092963.1"/>
    <property type="molecule type" value="Genomic_DNA"/>
</dbReference>
<accession>A0ABR0CAK5</accession>
<feature type="region of interest" description="Disordered" evidence="1">
    <location>
        <begin position="88"/>
        <end position="176"/>
    </location>
</feature>
<evidence type="ECO:0000256" key="1">
    <source>
        <dbReference type="SAM" id="MobiDB-lite"/>
    </source>
</evidence>
<name>A0ABR0CAK5_PURLI</name>
<feature type="region of interest" description="Disordered" evidence="1">
    <location>
        <begin position="1"/>
        <end position="46"/>
    </location>
</feature>
<protein>
    <submittedName>
        <fullName evidence="2">Uncharacterized protein</fullName>
    </submittedName>
</protein>
<organism evidence="2 3">
    <name type="scientific">Purpureocillium lilacinum</name>
    <name type="common">Paecilomyces lilacinus</name>
    <dbReference type="NCBI Taxonomy" id="33203"/>
    <lineage>
        <taxon>Eukaryota</taxon>
        <taxon>Fungi</taxon>
        <taxon>Dikarya</taxon>
        <taxon>Ascomycota</taxon>
        <taxon>Pezizomycotina</taxon>
        <taxon>Sordariomycetes</taxon>
        <taxon>Hypocreomycetidae</taxon>
        <taxon>Hypocreales</taxon>
        <taxon>Ophiocordycipitaceae</taxon>
        <taxon>Purpureocillium</taxon>
    </lineage>
</organism>
<feature type="compositionally biased region" description="Low complexity" evidence="1">
    <location>
        <begin position="102"/>
        <end position="114"/>
    </location>
</feature>
<dbReference type="Proteomes" id="UP001287286">
    <property type="component" value="Unassembled WGS sequence"/>
</dbReference>
<reference evidence="2 3" key="1">
    <citation type="journal article" date="2024" name="Microbiol. Resour. Announc.">
        <title>Genome annotations for the ascomycete fungi Trichoderma harzianum, Trichoderma aggressivum, and Purpureocillium lilacinum.</title>
        <authorList>
            <person name="Beijen E.P.W."/>
            <person name="Ohm R.A."/>
        </authorList>
    </citation>
    <scope>NUCLEOTIDE SEQUENCE [LARGE SCALE GENOMIC DNA]</scope>
    <source>
        <strain evidence="2 3">CBS 150709</strain>
    </source>
</reference>